<accession>A0A8J4DNF4</accession>
<evidence type="ECO:0000313" key="1">
    <source>
        <dbReference type="EMBL" id="GIJ43766.1"/>
    </source>
</evidence>
<evidence type="ECO:0000313" key="2">
    <source>
        <dbReference type="Proteomes" id="UP000619260"/>
    </source>
</evidence>
<evidence type="ECO:0008006" key="3">
    <source>
        <dbReference type="Google" id="ProtNLM"/>
    </source>
</evidence>
<reference evidence="1" key="1">
    <citation type="submission" date="2021-01" db="EMBL/GenBank/DDBJ databases">
        <title>Whole genome shotgun sequence of Virgisporangium aliadipatigenens NBRC 105644.</title>
        <authorList>
            <person name="Komaki H."/>
            <person name="Tamura T."/>
        </authorList>
    </citation>
    <scope>NUCLEOTIDE SEQUENCE</scope>
    <source>
        <strain evidence="1">NBRC 105644</strain>
    </source>
</reference>
<dbReference type="EMBL" id="BOPF01000002">
    <property type="protein sequence ID" value="GIJ43766.1"/>
    <property type="molecule type" value="Genomic_DNA"/>
</dbReference>
<dbReference type="Proteomes" id="UP000619260">
    <property type="component" value="Unassembled WGS sequence"/>
</dbReference>
<organism evidence="1 2">
    <name type="scientific">Virgisporangium aliadipatigenens</name>
    <dbReference type="NCBI Taxonomy" id="741659"/>
    <lineage>
        <taxon>Bacteria</taxon>
        <taxon>Bacillati</taxon>
        <taxon>Actinomycetota</taxon>
        <taxon>Actinomycetes</taxon>
        <taxon>Micromonosporales</taxon>
        <taxon>Micromonosporaceae</taxon>
        <taxon>Virgisporangium</taxon>
    </lineage>
</organism>
<comment type="caution">
    <text evidence="1">The sequence shown here is derived from an EMBL/GenBank/DDBJ whole genome shotgun (WGS) entry which is preliminary data.</text>
</comment>
<dbReference type="AlphaFoldDB" id="A0A8J4DNF4"/>
<name>A0A8J4DNF4_9ACTN</name>
<protein>
    <recommendedName>
        <fullName evidence="3">Methyl-accepting chemotaxis protein</fullName>
    </recommendedName>
</protein>
<keyword evidence="2" id="KW-1185">Reference proteome</keyword>
<dbReference type="RefSeq" id="WP_203897316.1">
    <property type="nucleotide sequence ID" value="NZ_BOPF01000002.1"/>
</dbReference>
<proteinExistence type="predicted"/>
<sequence length="142" mass="14638">MAFRIPAPGTIVDVAVSTTGKALATAATIASVPGRVLRLIDEGEVLLVRIAAVVDAAEKTVEDVRTVTGSAAAVAQDAAQTSAAAEQLIGQVAETSAQARTLLTQIGPDVHELLGVTREVQQAISGIPGFGMLRRRGEERPD</sequence>
<gene>
    <name evidence="1" type="ORF">Val02_06520</name>
</gene>